<dbReference type="OMA" id="INMVELI"/>
<dbReference type="Pfam" id="PF00829">
    <property type="entry name" value="Ribosomal_L21p"/>
    <property type="match status" value="1"/>
</dbReference>
<dbReference type="Proteomes" id="UP000198287">
    <property type="component" value="Unassembled WGS sequence"/>
</dbReference>
<dbReference type="OrthoDB" id="5994at2759"/>
<dbReference type="SUPFAM" id="SSF141091">
    <property type="entry name" value="L21p-like"/>
    <property type="match status" value="1"/>
</dbReference>
<dbReference type="STRING" id="158441.A0A226E5Z4"/>
<evidence type="ECO:0000313" key="4">
    <source>
        <dbReference type="EMBL" id="OXA53075.1"/>
    </source>
</evidence>
<accession>A0A226E5Z4</accession>
<dbReference type="PANTHER" id="PTHR21349">
    <property type="entry name" value="50S RIBOSOMAL PROTEIN L21"/>
    <property type="match status" value="1"/>
</dbReference>
<reference evidence="4 5" key="1">
    <citation type="submission" date="2015-12" db="EMBL/GenBank/DDBJ databases">
        <title>The genome of Folsomia candida.</title>
        <authorList>
            <person name="Faddeeva A."/>
            <person name="Derks M.F."/>
            <person name="Anvar Y."/>
            <person name="Smit S."/>
            <person name="Van Straalen N."/>
            <person name="Roelofs D."/>
        </authorList>
    </citation>
    <scope>NUCLEOTIDE SEQUENCE [LARGE SCALE GENOMIC DNA]</scope>
    <source>
        <strain evidence="4 5">VU population</strain>
        <tissue evidence="4">Whole body</tissue>
    </source>
</reference>
<feature type="region of interest" description="Disordered" evidence="3">
    <location>
        <begin position="104"/>
        <end position="124"/>
    </location>
</feature>
<comment type="similarity">
    <text evidence="1">Belongs to the bacterial ribosomal protein bL21 family.</text>
</comment>
<evidence type="ECO:0000256" key="1">
    <source>
        <dbReference type="ARBA" id="ARBA00008563"/>
    </source>
</evidence>
<comment type="caution">
    <text evidence="4">The sequence shown here is derived from an EMBL/GenBank/DDBJ whole genome shotgun (WGS) entry which is preliminary data.</text>
</comment>
<dbReference type="AlphaFoldDB" id="A0A226E5Z4"/>
<evidence type="ECO:0000256" key="3">
    <source>
        <dbReference type="SAM" id="MobiDB-lite"/>
    </source>
</evidence>
<organism evidence="4 5">
    <name type="scientific">Folsomia candida</name>
    <name type="common">Springtail</name>
    <dbReference type="NCBI Taxonomy" id="158441"/>
    <lineage>
        <taxon>Eukaryota</taxon>
        <taxon>Metazoa</taxon>
        <taxon>Ecdysozoa</taxon>
        <taxon>Arthropoda</taxon>
        <taxon>Hexapoda</taxon>
        <taxon>Collembola</taxon>
        <taxon>Entomobryomorpha</taxon>
        <taxon>Isotomoidea</taxon>
        <taxon>Isotomidae</taxon>
        <taxon>Proisotominae</taxon>
        <taxon>Folsomia</taxon>
    </lineage>
</organism>
<keyword evidence="5" id="KW-1185">Reference proteome</keyword>
<dbReference type="GO" id="GO:0005762">
    <property type="term" value="C:mitochondrial large ribosomal subunit"/>
    <property type="evidence" value="ECO:0007669"/>
    <property type="project" value="TreeGrafter"/>
</dbReference>
<name>A0A226E5Z4_FOLCA</name>
<dbReference type="InterPro" id="IPR028909">
    <property type="entry name" value="bL21-like"/>
</dbReference>
<sequence>MLRSSLSLLKQKGLLECFSNLNVGPICSRFVHGGGGGGGIFSSWGNADYNRTGGRFNYEGRTGLQVQQVRHGHKYVVQDLSVLWYRRRRKAMQQRLKVLNPSSPVIEHQDPLPQTNEGRYPPNLFPEEGMEQVKDYAKEEEEKRGVVAEINRQMEQKQRLFAIINIKGKQFKVTPEDIIIIQGYWAPDIGDRLRLHKVLLLGGSDFTLLGRPILDNSLFRVEGTVIEKKLSYTKLHFRLKKRKNFRRLKFSRDPYTMLRINMVELIYPISSLTEVVEKEPEIVEGRFNIAMQE</sequence>
<dbReference type="InterPro" id="IPR036164">
    <property type="entry name" value="bL21-like_sf"/>
</dbReference>
<evidence type="ECO:0000313" key="5">
    <source>
        <dbReference type="Proteomes" id="UP000198287"/>
    </source>
</evidence>
<proteinExistence type="inferred from homology"/>
<dbReference type="PANTHER" id="PTHR21349:SF0">
    <property type="entry name" value="LARGE RIBOSOMAL SUBUNIT PROTEIN BL21M"/>
    <property type="match status" value="1"/>
</dbReference>
<dbReference type="EMBL" id="LNIX01000006">
    <property type="protein sequence ID" value="OXA53075.1"/>
    <property type="molecule type" value="Genomic_DNA"/>
</dbReference>
<gene>
    <name evidence="4" type="ORF">Fcan01_12045</name>
</gene>
<dbReference type="GO" id="GO:0003735">
    <property type="term" value="F:structural constituent of ribosome"/>
    <property type="evidence" value="ECO:0007669"/>
    <property type="project" value="TreeGrafter"/>
</dbReference>
<evidence type="ECO:0000256" key="2">
    <source>
        <dbReference type="ARBA" id="ARBA00044129"/>
    </source>
</evidence>
<protein>
    <recommendedName>
        <fullName evidence="2">Large ribosomal subunit protein bL21m</fullName>
    </recommendedName>
</protein>